<evidence type="ECO:0000259" key="5">
    <source>
        <dbReference type="SMART" id="SM00856"/>
    </source>
</evidence>
<dbReference type="PANTHER" id="PTHR35357">
    <property type="entry name" value="OS02G0537100 PROTEIN"/>
    <property type="match status" value="1"/>
</dbReference>
<dbReference type="InterPro" id="IPR006501">
    <property type="entry name" value="Pectinesterase_inhib_dom"/>
</dbReference>
<dbReference type="NCBIfam" id="TIGR01614">
    <property type="entry name" value="PME_inhib"/>
    <property type="match status" value="1"/>
</dbReference>
<dbReference type="PANTHER" id="PTHR35357:SF8">
    <property type="entry name" value="OS01G0111000 PROTEIN"/>
    <property type="match status" value="1"/>
</dbReference>
<dbReference type="Pfam" id="PF04043">
    <property type="entry name" value="PMEI"/>
    <property type="match status" value="1"/>
</dbReference>
<dbReference type="Gene3D" id="1.20.140.40">
    <property type="entry name" value="Invertase/pectin methylesterase inhibitor family protein"/>
    <property type="match status" value="1"/>
</dbReference>
<evidence type="ECO:0000256" key="2">
    <source>
        <dbReference type="ARBA" id="ARBA00023157"/>
    </source>
</evidence>
<dbReference type="InterPro" id="IPR035513">
    <property type="entry name" value="Invertase/methylesterase_inhib"/>
</dbReference>
<keyword evidence="1 4" id="KW-0732">Signal</keyword>
<dbReference type="AlphaFoldDB" id="A0AAN9FJP7"/>
<keyword evidence="2" id="KW-1015">Disulfide bond</keyword>
<evidence type="ECO:0000313" key="7">
    <source>
        <dbReference type="Proteomes" id="UP001359559"/>
    </source>
</evidence>
<feature type="chain" id="PRO_5043047482" description="Pectinesterase inhibitor domain-containing protein" evidence="4">
    <location>
        <begin position="25"/>
        <end position="183"/>
    </location>
</feature>
<evidence type="ECO:0000256" key="3">
    <source>
        <dbReference type="ARBA" id="ARBA00038471"/>
    </source>
</evidence>
<reference evidence="6 7" key="1">
    <citation type="submission" date="2024-01" db="EMBL/GenBank/DDBJ databases">
        <title>The genomes of 5 underutilized Papilionoideae crops provide insights into root nodulation and disease resistance.</title>
        <authorList>
            <person name="Yuan L."/>
        </authorList>
    </citation>
    <scope>NUCLEOTIDE SEQUENCE [LARGE SCALE GENOMIC DNA]</scope>
    <source>
        <strain evidence="6">LY-2023</strain>
        <tissue evidence="6">Leaf</tissue>
    </source>
</reference>
<evidence type="ECO:0000256" key="1">
    <source>
        <dbReference type="ARBA" id="ARBA00022729"/>
    </source>
</evidence>
<dbReference type="SUPFAM" id="SSF101148">
    <property type="entry name" value="Plant invertase/pectin methylesterase inhibitor"/>
    <property type="match status" value="1"/>
</dbReference>
<keyword evidence="7" id="KW-1185">Reference proteome</keyword>
<dbReference type="SMART" id="SM00856">
    <property type="entry name" value="PMEI"/>
    <property type="match status" value="1"/>
</dbReference>
<sequence length="183" mass="19924">MEINTKYLWVLATCLVLFLQETSGAEKLKGMDLVAKTCKATEDEKLCLEALSSDKLGSATAEDLQDLAMIALKYAASNASGILQDAKRMIDDPDLDPAIQQGLSDCKDTLLDAESQIEDTIAALLTDSKSDAKRWLKIALAAIDTCDDSIPGEDDVLSKKSRTFRRLCTICLSISKAMLKDNN</sequence>
<evidence type="ECO:0000256" key="4">
    <source>
        <dbReference type="SAM" id="SignalP"/>
    </source>
</evidence>
<protein>
    <recommendedName>
        <fullName evidence="5">Pectinesterase inhibitor domain-containing protein</fullName>
    </recommendedName>
</protein>
<evidence type="ECO:0000313" key="6">
    <source>
        <dbReference type="EMBL" id="KAK7277767.1"/>
    </source>
</evidence>
<accession>A0AAN9FJP7</accession>
<feature type="domain" description="Pectinesterase inhibitor" evidence="5">
    <location>
        <begin position="29"/>
        <end position="174"/>
    </location>
</feature>
<feature type="signal peptide" evidence="4">
    <location>
        <begin position="1"/>
        <end position="24"/>
    </location>
</feature>
<comment type="caution">
    <text evidence="6">The sequence shown here is derived from an EMBL/GenBank/DDBJ whole genome shotgun (WGS) entry which is preliminary data.</text>
</comment>
<proteinExistence type="inferred from homology"/>
<dbReference type="EMBL" id="JAYKXN010000006">
    <property type="protein sequence ID" value="KAK7277767.1"/>
    <property type="molecule type" value="Genomic_DNA"/>
</dbReference>
<organism evidence="6 7">
    <name type="scientific">Clitoria ternatea</name>
    <name type="common">Butterfly pea</name>
    <dbReference type="NCBI Taxonomy" id="43366"/>
    <lineage>
        <taxon>Eukaryota</taxon>
        <taxon>Viridiplantae</taxon>
        <taxon>Streptophyta</taxon>
        <taxon>Embryophyta</taxon>
        <taxon>Tracheophyta</taxon>
        <taxon>Spermatophyta</taxon>
        <taxon>Magnoliopsida</taxon>
        <taxon>eudicotyledons</taxon>
        <taxon>Gunneridae</taxon>
        <taxon>Pentapetalae</taxon>
        <taxon>rosids</taxon>
        <taxon>fabids</taxon>
        <taxon>Fabales</taxon>
        <taxon>Fabaceae</taxon>
        <taxon>Papilionoideae</taxon>
        <taxon>50 kb inversion clade</taxon>
        <taxon>NPAAA clade</taxon>
        <taxon>indigoferoid/millettioid clade</taxon>
        <taxon>Phaseoleae</taxon>
        <taxon>Clitoria</taxon>
    </lineage>
</organism>
<dbReference type="GO" id="GO:0004857">
    <property type="term" value="F:enzyme inhibitor activity"/>
    <property type="evidence" value="ECO:0007669"/>
    <property type="project" value="InterPro"/>
</dbReference>
<name>A0AAN9FJP7_CLITE</name>
<comment type="similarity">
    <text evidence="3">Belongs to the PMEI family.</text>
</comment>
<gene>
    <name evidence="6" type="ORF">RJT34_22784</name>
</gene>
<dbReference type="Proteomes" id="UP001359559">
    <property type="component" value="Unassembled WGS sequence"/>
</dbReference>